<dbReference type="PANTHER" id="PTHR45339:SF1">
    <property type="entry name" value="HYBRID SIGNAL TRANSDUCTION HISTIDINE KINASE J"/>
    <property type="match status" value="1"/>
</dbReference>
<accession>A0A4R9K6R2</accession>
<dbReference type="InterPro" id="IPR001789">
    <property type="entry name" value="Sig_transdc_resp-reg_receiver"/>
</dbReference>
<dbReference type="AlphaFoldDB" id="A0A4R9K6R2"/>
<dbReference type="GO" id="GO:0005524">
    <property type="term" value="F:ATP binding"/>
    <property type="evidence" value="ECO:0007669"/>
    <property type="project" value="UniProtKB-KW"/>
</dbReference>
<sequence length="541" mass="61846">MSALTLQNLQTIIQKSGIGILILDSDLIIRLCNLWFYRYSSLTPADVENKHFFEVFSDLRETRIENSIRFCLDEKQYSILTHTLNPYPFPLYENNKAKVENKRMYQYLHIIPIPVNDSGKSLCMIQISDVSQQVIRENMLREQMNLATTTKEEAIRASNAKSDFLASMSHEIRTPLNSILGMTELMEETKLTEDQREYIEVLRNSGKALFNIINDILDFSRIEAGKLEIDNHPFSLTNVIDETLSLFFLRAKNKGIRLDSEISPNLSSSVYGDPIRIQQVLINLLGNAIKFTQEGSISVSVYQDFDLEYHKEILVIEVKDTGMGIPPEKLEKIFESFTQVDSSTTRQFGGTGLGLAISKKLTELMGGRIFLTSQLSKGSTFIIKLPYLPYIDNVHLMVTSWEGIEVPEPENFPKLKILLTEDSPENVFLVQSFLRKYPIEIDVAENGQIALDKTEQTKYDLVLMDMQMPIMDGNDAILRIRERELKKHTKTKDSLPIIALTANVAKEDISKSFEAGCNSYLTKPVKKMDLLRLLFFYTKKD</sequence>
<dbReference type="Pfam" id="PF00512">
    <property type="entry name" value="HisKA"/>
    <property type="match status" value="1"/>
</dbReference>
<dbReference type="FunFam" id="3.30.565.10:FF:000010">
    <property type="entry name" value="Sensor histidine kinase RcsC"/>
    <property type="match status" value="1"/>
</dbReference>
<dbReference type="OrthoDB" id="6192248at2"/>
<keyword evidence="7" id="KW-0067">ATP-binding</keyword>
<dbReference type="SMART" id="SM00388">
    <property type="entry name" value="HisKA"/>
    <property type="match status" value="1"/>
</dbReference>
<dbReference type="RefSeq" id="WP_135623253.1">
    <property type="nucleotide sequence ID" value="NZ_RQGD01000022.1"/>
</dbReference>
<dbReference type="SMART" id="SM00387">
    <property type="entry name" value="HATPase_c"/>
    <property type="match status" value="1"/>
</dbReference>
<dbReference type="Proteomes" id="UP000297693">
    <property type="component" value="Unassembled WGS sequence"/>
</dbReference>
<evidence type="ECO:0000313" key="15">
    <source>
        <dbReference type="Proteomes" id="UP000297693"/>
    </source>
</evidence>
<evidence type="ECO:0000256" key="4">
    <source>
        <dbReference type="ARBA" id="ARBA00022679"/>
    </source>
</evidence>
<organism evidence="14 15">
    <name type="scientific">Leptospira ognonensis</name>
    <dbReference type="NCBI Taxonomy" id="2484945"/>
    <lineage>
        <taxon>Bacteria</taxon>
        <taxon>Pseudomonadati</taxon>
        <taxon>Spirochaetota</taxon>
        <taxon>Spirochaetia</taxon>
        <taxon>Leptospirales</taxon>
        <taxon>Leptospiraceae</taxon>
        <taxon>Leptospira</taxon>
    </lineage>
</organism>
<feature type="domain" description="Response regulatory" evidence="13">
    <location>
        <begin position="416"/>
        <end position="538"/>
    </location>
</feature>
<dbReference type="CDD" id="cd00082">
    <property type="entry name" value="HisKA"/>
    <property type="match status" value="1"/>
</dbReference>
<dbReference type="EMBL" id="RQGD01000022">
    <property type="protein sequence ID" value="TGL60328.1"/>
    <property type="molecule type" value="Genomic_DNA"/>
</dbReference>
<keyword evidence="15" id="KW-1185">Reference proteome</keyword>
<evidence type="ECO:0000256" key="2">
    <source>
        <dbReference type="ARBA" id="ARBA00012438"/>
    </source>
</evidence>
<dbReference type="FunFam" id="1.10.287.130:FF:000002">
    <property type="entry name" value="Two-component osmosensing histidine kinase"/>
    <property type="match status" value="1"/>
</dbReference>
<evidence type="ECO:0000259" key="12">
    <source>
        <dbReference type="PROSITE" id="PS50109"/>
    </source>
</evidence>
<protein>
    <recommendedName>
        <fullName evidence="10">Sensory/regulatory protein RpfC</fullName>
        <ecNumber evidence="2">2.7.13.3</ecNumber>
    </recommendedName>
</protein>
<evidence type="ECO:0000256" key="1">
    <source>
        <dbReference type="ARBA" id="ARBA00000085"/>
    </source>
</evidence>
<dbReference type="Pfam" id="PF00072">
    <property type="entry name" value="Response_reg"/>
    <property type="match status" value="1"/>
</dbReference>
<dbReference type="InterPro" id="IPR035965">
    <property type="entry name" value="PAS-like_dom_sf"/>
</dbReference>
<evidence type="ECO:0000256" key="7">
    <source>
        <dbReference type="ARBA" id="ARBA00022840"/>
    </source>
</evidence>
<keyword evidence="6" id="KW-0418">Kinase</keyword>
<dbReference type="InterPro" id="IPR036890">
    <property type="entry name" value="HATPase_C_sf"/>
</dbReference>
<evidence type="ECO:0000256" key="11">
    <source>
        <dbReference type="PROSITE-ProRule" id="PRU00169"/>
    </source>
</evidence>
<keyword evidence="8" id="KW-0902">Two-component regulatory system</keyword>
<dbReference type="Gene3D" id="3.40.50.2300">
    <property type="match status" value="1"/>
</dbReference>
<name>A0A4R9K6R2_9LEPT</name>
<dbReference type="SUPFAM" id="SSF55785">
    <property type="entry name" value="PYP-like sensor domain (PAS domain)"/>
    <property type="match status" value="1"/>
</dbReference>
<evidence type="ECO:0000256" key="10">
    <source>
        <dbReference type="ARBA" id="ARBA00068150"/>
    </source>
</evidence>
<dbReference type="GO" id="GO:0000155">
    <property type="term" value="F:phosphorelay sensor kinase activity"/>
    <property type="evidence" value="ECO:0007669"/>
    <property type="project" value="InterPro"/>
</dbReference>
<evidence type="ECO:0000256" key="9">
    <source>
        <dbReference type="ARBA" id="ARBA00064003"/>
    </source>
</evidence>
<dbReference type="CDD" id="cd17546">
    <property type="entry name" value="REC_hyHK_CKI1_RcsC-like"/>
    <property type="match status" value="1"/>
</dbReference>
<evidence type="ECO:0000256" key="3">
    <source>
        <dbReference type="ARBA" id="ARBA00022553"/>
    </source>
</evidence>
<dbReference type="SUPFAM" id="SSF52172">
    <property type="entry name" value="CheY-like"/>
    <property type="match status" value="1"/>
</dbReference>
<dbReference type="InterPro" id="IPR004358">
    <property type="entry name" value="Sig_transdc_His_kin-like_C"/>
</dbReference>
<dbReference type="Pfam" id="PF02518">
    <property type="entry name" value="HATPase_c"/>
    <property type="match status" value="1"/>
</dbReference>
<dbReference type="Gene3D" id="3.30.565.10">
    <property type="entry name" value="Histidine kinase-like ATPase, C-terminal domain"/>
    <property type="match status" value="1"/>
</dbReference>
<evidence type="ECO:0000259" key="13">
    <source>
        <dbReference type="PROSITE" id="PS50110"/>
    </source>
</evidence>
<evidence type="ECO:0000256" key="6">
    <source>
        <dbReference type="ARBA" id="ARBA00022777"/>
    </source>
</evidence>
<feature type="modified residue" description="4-aspartylphosphate" evidence="11">
    <location>
        <position position="465"/>
    </location>
</feature>
<dbReference type="Gene3D" id="1.10.287.130">
    <property type="match status" value="1"/>
</dbReference>
<dbReference type="PANTHER" id="PTHR45339">
    <property type="entry name" value="HYBRID SIGNAL TRANSDUCTION HISTIDINE KINASE J"/>
    <property type="match status" value="1"/>
</dbReference>
<keyword evidence="4" id="KW-0808">Transferase</keyword>
<evidence type="ECO:0000313" key="14">
    <source>
        <dbReference type="EMBL" id="TGL60328.1"/>
    </source>
</evidence>
<keyword evidence="3 11" id="KW-0597">Phosphoprotein</keyword>
<dbReference type="InterPro" id="IPR003594">
    <property type="entry name" value="HATPase_dom"/>
</dbReference>
<evidence type="ECO:0000256" key="8">
    <source>
        <dbReference type="ARBA" id="ARBA00023012"/>
    </source>
</evidence>
<proteinExistence type="predicted"/>
<dbReference type="SUPFAM" id="SSF55874">
    <property type="entry name" value="ATPase domain of HSP90 chaperone/DNA topoisomerase II/histidine kinase"/>
    <property type="match status" value="1"/>
</dbReference>
<evidence type="ECO:0000256" key="5">
    <source>
        <dbReference type="ARBA" id="ARBA00022741"/>
    </source>
</evidence>
<dbReference type="PROSITE" id="PS50109">
    <property type="entry name" value="HIS_KIN"/>
    <property type="match status" value="1"/>
</dbReference>
<feature type="domain" description="Histidine kinase" evidence="12">
    <location>
        <begin position="167"/>
        <end position="389"/>
    </location>
</feature>
<gene>
    <name evidence="14" type="ORF">EHQ58_07485</name>
</gene>
<dbReference type="InterPro" id="IPR036097">
    <property type="entry name" value="HisK_dim/P_sf"/>
</dbReference>
<comment type="caution">
    <text evidence="14">The sequence shown here is derived from an EMBL/GenBank/DDBJ whole genome shotgun (WGS) entry which is preliminary data.</text>
</comment>
<dbReference type="CDD" id="cd16922">
    <property type="entry name" value="HATPase_EvgS-ArcB-TorS-like"/>
    <property type="match status" value="1"/>
</dbReference>
<comment type="subunit">
    <text evidence="9">At low DSF concentrations, interacts with RpfF.</text>
</comment>
<dbReference type="InterPro" id="IPR005467">
    <property type="entry name" value="His_kinase_dom"/>
</dbReference>
<reference evidence="14" key="1">
    <citation type="journal article" date="2019" name="PLoS Negl. Trop. Dis.">
        <title>Revisiting the worldwide diversity of Leptospira species in the environment.</title>
        <authorList>
            <person name="Vincent A.T."/>
            <person name="Schiettekatte O."/>
            <person name="Bourhy P."/>
            <person name="Veyrier F.J."/>
            <person name="Picardeau M."/>
        </authorList>
    </citation>
    <scope>NUCLEOTIDE SEQUENCE [LARGE SCALE GENOMIC DNA]</scope>
    <source>
        <strain evidence="14">201702476</strain>
    </source>
</reference>
<dbReference type="PROSITE" id="PS50110">
    <property type="entry name" value="RESPONSE_REGULATORY"/>
    <property type="match status" value="1"/>
</dbReference>
<dbReference type="Gene3D" id="3.30.450.20">
    <property type="entry name" value="PAS domain"/>
    <property type="match status" value="1"/>
</dbReference>
<comment type="catalytic activity">
    <reaction evidence="1">
        <text>ATP + protein L-histidine = ADP + protein N-phospho-L-histidine.</text>
        <dbReference type="EC" id="2.7.13.3"/>
    </reaction>
</comment>
<dbReference type="EC" id="2.7.13.3" evidence="2"/>
<dbReference type="SUPFAM" id="SSF47384">
    <property type="entry name" value="Homodimeric domain of signal transducing histidine kinase"/>
    <property type="match status" value="1"/>
</dbReference>
<dbReference type="PRINTS" id="PR00344">
    <property type="entry name" value="BCTRLSENSOR"/>
</dbReference>
<dbReference type="InterPro" id="IPR003661">
    <property type="entry name" value="HisK_dim/P_dom"/>
</dbReference>
<dbReference type="InterPro" id="IPR011006">
    <property type="entry name" value="CheY-like_superfamily"/>
</dbReference>
<keyword evidence="5" id="KW-0547">Nucleotide-binding</keyword>
<dbReference type="SMART" id="SM00448">
    <property type="entry name" value="REC"/>
    <property type="match status" value="1"/>
</dbReference>